<reference evidence="2" key="1">
    <citation type="journal article" date="2014" name="Environ. Microbiol.">
        <title>Comparative genomics of the marine bacterial genus Glaciecola reveals the high degree of genomic diversity and genomic characteristic for cold adaptation.</title>
        <authorList>
            <person name="Qin Q.L."/>
            <person name="Xie B.B."/>
            <person name="Yu Y."/>
            <person name="Shu Y.L."/>
            <person name="Rong J.C."/>
            <person name="Zhang Y.J."/>
            <person name="Zhao D.L."/>
            <person name="Chen X.L."/>
            <person name="Zhang X.Y."/>
            <person name="Chen B."/>
            <person name="Zhou B.C."/>
            <person name="Zhang Y.Z."/>
        </authorList>
    </citation>
    <scope>NUCLEOTIDE SEQUENCE [LARGE SCALE GENOMIC DNA]</scope>
    <source>
        <strain evidence="2">LMG 21857</strain>
    </source>
</reference>
<dbReference type="EMBL" id="BAER01000127">
    <property type="protein sequence ID" value="GAC35221.1"/>
    <property type="molecule type" value="Genomic_DNA"/>
</dbReference>
<sequence length="44" mass="5190">MLNFASAFISHLLLVYKFILPISLYFVDFVAKLLRILMILFLLK</sequence>
<comment type="caution">
    <text evidence="1">The sequence shown here is derived from an EMBL/GenBank/DDBJ whole genome shotgun (WGS) entry which is preliminary data.</text>
</comment>
<protein>
    <submittedName>
        <fullName evidence="1">Uncharacterized protein</fullName>
    </submittedName>
</protein>
<dbReference type="AlphaFoldDB" id="K6ZGT1"/>
<keyword evidence="2" id="KW-1185">Reference proteome</keyword>
<evidence type="ECO:0000313" key="1">
    <source>
        <dbReference type="EMBL" id="GAC35221.1"/>
    </source>
</evidence>
<organism evidence="1 2">
    <name type="scientific">Paraglaciecola polaris LMG 21857</name>
    <dbReference type="NCBI Taxonomy" id="1129793"/>
    <lineage>
        <taxon>Bacteria</taxon>
        <taxon>Pseudomonadati</taxon>
        <taxon>Pseudomonadota</taxon>
        <taxon>Gammaproteobacteria</taxon>
        <taxon>Alteromonadales</taxon>
        <taxon>Alteromonadaceae</taxon>
        <taxon>Paraglaciecola</taxon>
    </lineage>
</organism>
<dbReference type="Proteomes" id="UP000006322">
    <property type="component" value="Unassembled WGS sequence"/>
</dbReference>
<accession>K6ZGT1</accession>
<proteinExistence type="predicted"/>
<gene>
    <name evidence="1" type="ORF">GPLA_4342</name>
</gene>
<name>K6ZGT1_9ALTE</name>
<evidence type="ECO:0000313" key="2">
    <source>
        <dbReference type="Proteomes" id="UP000006322"/>
    </source>
</evidence>